<keyword evidence="5" id="KW-0804">Transcription</keyword>
<dbReference type="InterPro" id="IPR036390">
    <property type="entry name" value="WH_DNA-bd_sf"/>
</dbReference>
<dbReference type="SUPFAM" id="SSF46785">
    <property type="entry name" value="Winged helix' DNA-binding domain"/>
    <property type="match status" value="1"/>
</dbReference>
<organism evidence="7 8">
    <name type="scientific">Bombella dulcis</name>
    <dbReference type="NCBI Taxonomy" id="2967339"/>
    <lineage>
        <taxon>Bacteria</taxon>
        <taxon>Pseudomonadati</taxon>
        <taxon>Pseudomonadota</taxon>
        <taxon>Alphaproteobacteria</taxon>
        <taxon>Acetobacterales</taxon>
        <taxon>Acetobacteraceae</taxon>
        <taxon>Bombella</taxon>
    </lineage>
</organism>
<evidence type="ECO:0000313" key="7">
    <source>
        <dbReference type="EMBL" id="MCX5616051.1"/>
    </source>
</evidence>
<dbReference type="Gene3D" id="1.10.10.10">
    <property type="entry name" value="Winged helix-like DNA-binding domain superfamily/Winged helix DNA-binding domain"/>
    <property type="match status" value="1"/>
</dbReference>
<feature type="domain" description="HTH marR-type" evidence="6">
    <location>
        <begin position="12"/>
        <end position="152"/>
    </location>
</feature>
<evidence type="ECO:0000256" key="1">
    <source>
        <dbReference type="ARBA" id="ARBA00004496"/>
    </source>
</evidence>
<keyword evidence="4" id="KW-0238">DNA-binding</keyword>
<keyword evidence="2" id="KW-0963">Cytoplasm</keyword>
<accession>A0ABT3WAU8</accession>
<comment type="caution">
    <text evidence="7">The sequence shown here is derived from an EMBL/GenBank/DDBJ whole genome shotgun (WGS) entry which is preliminary data.</text>
</comment>
<sequence>MDDPSDSSLSLEKQICFPFYEAANLLQQLYRPFLAPLNLTYAQYLVMLALWGHDGKSDVTVGTIGRQLGFETGTLSPLLKRMEAAGHVRRMRSPDDERRVIISLTRQGQLLREKAKYIPDQLLRDSGLNDAELAGLREKGQAFARCLRRMLQIRSV</sequence>
<evidence type="ECO:0000256" key="4">
    <source>
        <dbReference type="ARBA" id="ARBA00023125"/>
    </source>
</evidence>
<dbReference type="InterPro" id="IPR039422">
    <property type="entry name" value="MarR/SlyA-like"/>
</dbReference>
<dbReference type="PANTHER" id="PTHR33164">
    <property type="entry name" value="TRANSCRIPTIONAL REGULATOR, MARR FAMILY"/>
    <property type="match status" value="1"/>
</dbReference>
<reference evidence="7" key="1">
    <citation type="submission" date="2022-07" db="EMBL/GenBank/DDBJ databases">
        <title>Bombella genomes.</title>
        <authorList>
            <person name="Harer L."/>
            <person name="Styblova S."/>
            <person name="Ehrmann M."/>
        </authorList>
    </citation>
    <scope>NUCLEOTIDE SEQUENCE</scope>
    <source>
        <strain evidence="7">TMW 2.2559</strain>
    </source>
</reference>
<proteinExistence type="predicted"/>
<keyword evidence="3" id="KW-0805">Transcription regulation</keyword>
<evidence type="ECO:0000256" key="2">
    <source>
        <dbReference type="ARBA" id="ARBA00022490"/>
    </source>
</evidence>
<name>A0ABT3WAU8_9PROT</name>
<comment type="subcellular location">
    <subcellularLocation>
        <location evidence="1">Cytoplasm</location>
    </subcellularLocation>
</comment>
<evidence type="ECO:0000313" key="8">
    <source>
        <dbReference type="Proteomes" id="UP001165633"/>
    </source>
</evidence>
<dbReference type="InterPro" id="IPR000835">
    <property type="entry name" value="HTH_MarR-typ"/>
</dbReference>
<protein>
    <submittedName>
        <fullName evidence="7">MarR family transcriptional regulator</fullName>
    </submittedName>
</protein>
<dbReference type="PANTHER" id="PTHR33164:SF5">
    <property type="entry name" value="ORGANIC HYDROPEROXIDE RESISTANCE TRANSCRIPTIONAL REGULATOR"/>
    <property type="match status" value="1"/>
</dbReference>
<dbReference type="EMBL" id="JANIDV010000002">
    <property type="protein sequence ID" value="MCX5616051.1"/>
    <property type="molecule type" value="Genomic_DNA"/>
</dbReference>
<evidence type="ECO:0000256" key="5">
    <source>
        <dbReference type="ARBA" id="ARBA00023163"/>
    </source>
</evidence>
<keyword evidence="8" id="KW-1185">Reference proteome</keyword>
<dbReference type="InterPro" id="IPR036388">
    <property type="entry name" value="WH-like_DNA-bd_sf"/>
</dbReference>
<evidence type="ECO:0000259" key="6">
    <source>
        <dbReference type="PROSITE" id="PS50995"/>
    </source>
</evidence>
<dbReference type="InterPro" id="IPR055166">
    <property type="entry name" value="Transc_reg_Sar_Rot_HTH"/>
</dbReference>
<dbReference type="Proteomes" id="UP001165633">
    <property type="component" value="Unassembled WGS sequence"/>
</dbReference>
<dbReference type="SMART" id="SM00347">
    <property type="entry name" value="HTH_MARR"/>
    <property type="match status" value="1"/>
</dbReference>
<gene>
    <name evidence="7" type="ORF">NQF87_03550</name>
</gene>
<dbReference type="RefSeq" id="WP_266127061.1">
    <property type="nucleotide sequence ID" value="NZ_JANIDV010000002.1"/>
</dbReference>
<evidence type="ECO:0000256" key="3">
    <source>
        <dbReference type="ARBA" id="ARBA00023015"/>
    </source>
</evidence>
<dbReference type="PROSITE" id="PS50995">
    <property type="entry name" value="HTH_MARR_2"/>
    <property type="match status" value="1"/>
</dbReference>
<dbReference type="Pfam" id="PF22381">
    <property type="entry name" value="Staph_reg_Sar_Rot"/>
    <property type="match status" value="1"/>
</dbReference>